<dbReference type="AlphaFoldDB" id="A0A1N6TQ32"/>
<evidence type="ECO:0000256" key="1">
    <source>
        <dbReference type="SAM" id="Phobius"/>
    </source>
</evidence>
<dbReference type="STRING" id="1604334.SAMN05421546_1438"/>
<keyword evidence="1" id="KW-1133">Transmembrane helix</keyword>
<keyword evidence="3" id="KW-1185">Reference proteome</keyword>
<organism evidence="2 3">
    <name type="scientific">Solilutibacter tolerans</name>
    <dbReference type="NCBI Taxonomy" id="1604334"/>
    <lineage>
        <taxon>Bacteria</taxon>
        <taxon>Pseudomonadati</taxon>
        <taxon>Pseudomonadota</taxon>
        <taxon>Gammaproteobacteria</taxon>
        <taxon>Lysobacterales</taxon>
        <taxon>Lysobacteraceae</taxon>
        <taxon>Solilutibacter</taxon>
    </lineage>
</organism>
<dbReference type="EMBL" id="FTLW01000003">
    <property type="protein sequence ID" value="SIQ55530.1"/>
    <property type="molecule type" value="Genomic_DNA"/>
</dbReference>
<accession>A0A1N6TQ32</accession>
<evidence type="ECO:0000313" key="2">
    <source>
        <dbReference type="EMBL" id="SIQ55530.1"/>
    </source>
</evidence>
<evidence type="ECO:0000313" key="3">
    <source>
        <dbReference type="Proteomes" id="UP000241788"/>
    </source>
</evidence>
<proteinExistence type="predicted"/>
<gene>
    <name evidence="2" type="ORF">SAMN05421546_1438</name>
</gene>
<keyword evidence="1" id="KW-0812">Transmembrane</keyword>
<sequence length="127" mass="13741">MNTQPPDQFDAALRHTWRDAAAHLPGPLQMQLTPGMAAQRKRAQPQRKNWWLPAAGAFASLALAVGLWWSPSFNSISPASDAPSAQAAVDAASVAVNDDDAATELLTRNPDFYAWLGTEEARNLAME</sequence>
<dbReference type="RefSeq" id="WP_076586752.1">
    <property type="nucleotide sequence ID" value="NZ_FTLW01000003.1"/>
</dbReference>
<protein>
    <submittedName>
        <fullName evidence="2">Uncharacterized protein</fullName>
    </submittedName>
</protein>
<name>A0A1N6TQ32_9GAMM</name>
<reference evidence="3" key="1">
    <citation type="submission" date="2017-01" db="EMBL/GenBank/DDBJ databases">
        <authorList>
            <person name="Varghese N."/>
            <person name="Submissions S."/>
        </authorList>
    </citation>
    <scope>NUCLEOTIDE SEQUENCE [LARGE SCALE GENOMIC DNA]</scope>
    <source>
        <strain evidence="3">UM1</strain>
    </source>
</reference>
<keyword evidence="1" id="KW-0472">Membrane</keyword>
<dbReference type="OrthoDB" id="6058961at2"/>
<dbReference type="Proteomes" id="UP000241788">
    <property type="component" value="Unassembled WGS sequence"/>
</dbReference>
<feature type="transmembrane region" description="Helical" evidence="1">
    <location>
        <begin position="50"/>
        <end position="69"/>
    </location>
</feature>